<sequence>MVVVPFDKDLIRLIHDLAQVAKDAPDDLRAVLIETIRHLNNPLVSLTGDEHGRPDPA</sequence>
<protein>
    <submittedName>
        <fullName evidence="1">Uncharacterized protein</fullName>
    </submittedName>
</protein>
<gene>
    <name evidence="1" type="ORF">LCGC14_2565810</name>
</gene>
<name>A0A0F9AJ78_9ZZZZ</name>
<reference evidence="1" key="1">
    <citation type="journal article" date="2015" name="Nature">
        <title>Complex archaea that bridge the gap between prokaryotes and eukaryotes.</title>
        <authorList>
            <person name="Spang A."/>
            <person name="Saw J.H."/>
            <person name="Jorgensen S.L."/>
            <person name="Zaremba-Niedzwiedzka K."/>
            <person name="Martijn J."/>
            <person name="Lind A.E."/>
            <person name="van Eijk R."/>
            <person name="Schleper C."/>
            <person name="Guy L."/>
            <person name="Ettema T.J."/>
        </authorList>
    </citation>
    <scope>NUCLEOTIDE SEQUENCE</scope>
</reference>
<organism evidence="1">
    <name type="scientific">marine sediment metagenome</name>
    <dbReference type="NCBI Taxonomy" id="412755"/>
    <lineage>
        <taxon>unclassified sequences</taxon>
        <taxon>metagenomes</taxon>
        <taxon>ecological metagenomes</taxon>
    </lineage>
</organism>
<dbReference type="AlphaFoldDB" id="A0A0F9AJ78"/>
<evidence type="ECO:0000313" key="1">
    <source>
        <dbReference type="EMBL" id="KKL09445.1"/>
    </source>
</evidence>
<accession>A0A0F9AJ78</accession>
<comment type="caution">
    <text evidence="1">The sequence shown here is derived from an EMBL/GenBank/DDBJ whole genome shotgun (WGS) entry which is preliminary data.</text>
</comment>
<proteinExistence type="predicted"/>
<dbReference type="EMBL" id="LAZR01042479">
    <property type="protein sequence ID" value="KKL09445.1"/>
    <property type="molecule type" value="Genomic_DNA"/>
</dbReference>